<dbReference type="GO" id="GO:0008804">
    <property type="term" value="F:carbamate kinase activity"/>
    <property type="evidence" value="ECO:0007669"/>
    <property type="project" value="InterPro"/>
</dbReference>
<name>A0A9Q4GI93_9EURY</name>
<dbReference type="InterPro" id="IPR036393">
    <property type="entry name" value="AceGlu_kinase-like_sf"/>
</dbReference>
<reference evidence="8" key="1">
    <citation type="submission" date="2022-09" db="EMBL/GenBank/DDBJ databases">
        <title>Haloadaptaus new haloarchaeum isolated from saline soil.</title>
        <authorList>
            <person name="Duran-Viseras A."/>
            <person name="Sanchez-Porro C."/>
            <person name="Ventosa A."/>
        </authorList>
    </citation>
    <scope>NUCLEOTIDE SEQUENCE</scope>
    <source>
        <strain evidence="8">F3-133</strain>
    </source>
</reference>
<sequence>MTQTDAERLVVALGGNAVLSGEGSGFEEQRRTVEKTSRTVAEATDEDDDVVVTHGNGPQVGNRMLQQEAVPETQQMPLDVLVAETEGQLGYTLGQAFDNVSDGAVTLVTRTVVDPDDTAFEDPTKPVGRFYDADEADELRFETREYDESYRRVVASPEPQEVIESDTVLSLVDDGVTVVCGGGGGVPVVRDEGGLRGVEAVVDKDRTSRLLAEEVGADVLVFVTDVDRAYVGYGGDDPQGLGRVEADELRRYLKDGEFGEGTMRPKIESALGFVEGNEGREAIITSPDGFDGALAGETGTRVV</sequence>
<evidence type="ECO:0000256" key="4">
    <source>
        <dbReference type="ARBA" id="ARBA00022777"/>
    </source>
</evidence>
<keyword evidence="4 5" id="KW-0418">Kinase</keyword>
<evidence type="ECO:0000313" key="9">
    <source>
        <dbReference type="Proteomes" id="UP001149411"/>
    </source>
</evidence>
<evidence type="ECO:0000256" key="5">
    <source>
        <dbReference type="PIRNR" id="PIRNR000723"/>
    </source>
</evidence>
<comment type="caution">
    <text evidence="8">The sequence shown here is derived from an EMBL/GenBank/DDBJ whole genome shotgun (WGS) entry which is preliminary data.</text>
</comment>
<evidence type="ECO:0000313" key="8">
    <source>
        <dbReference type="EMBL" id="MCX2818588.1"/>
    </source>
</evidence>
<dbReference type="GO" id="GO:0005829">
    <property type="term" value="C:cytosol"/>
    <property type="evidence" value="ECO:0007669"/>
    <property type="project" value="TreeGrafter"/>
</dbReference>
<dbReference type="PANTHER" id="PTHR30409:SF1">
    <property type="entry name" value="CARBAMATE KINASE-RELATED"/>
    <property type="match status" value="1"/>
</dbReference>
<keyword evidence="3 5" id="KW-0808">Transferase</keyword>
<evidence type="ECO:0000256" key="6">
    <source>
        <dbReference type="SAM" id="MobiDB-lite"/>
    </source>
</evidence>
<evidence type="ECO:0000256" key="2">
    <source>
        <dbReference type="ARBA" id="ARBA00020752"/>
    </source>
</evidence>
<evidence type="ECO:0000256" key="1">
    <source>
        <dbReference type="ARBA" id="ARBA00011066"/>
    </source>
</evidence>
<dbReference type="GO" id="GO:0019546">
    <property type="term" value="P:L-arginine deiminase pathway"/>
    <property type="evidence" value="ECO:0007669"/>
    <property type="project" value="TreeGrafter"/>
</dbReference>
<dbReference type="RefSeq" id="WP_266086430.1">
    <property type="nucleotide sequence ID" value="NZ_RKLV01000003.1"/>
</dbReference>
<accession>A0A9Q4GI93</accession>
<dbReference type="PANTHER" id="PTHR30409">
    <property type="entry name" value="CARBAMATE KINASE"/>
    <property type="match status" value="1"/>
</dbReference>
<dbReference type="Pfam" id="PF00696">
    <property type="entry name" value="AA_kinase"/>
    <property type="match status" value="1"/>
</dbReference>
<gene>
    <name evidence="8" type="ORF">EGH25_04375</name>
</gene>
<dbReference type="Proteomes" id="UP001149411">
    <property type="component" value="Unassembled WGS sequence"/>
</dbReference>
<feature type="domain" description="Aspartate/glutamate/uridylate kinase" evidence="7">
    <location>
        <begin position="8"/>
        <end position="285"/>
    </location>
</feature>
<dbReference type="CDD" id="cd04235">
    <property type="entry name" value="AAK_CK"/>
    <property type="match status" value="1"/>
</dbReference>
<dbReference type="NCBIfam" id="NF009007">
    <property type="entry name" value="PRK12352.1"/>
    <property type="match status" value="1"/>
</dbReference>
<keyword evidence="9" id="KW-1185">Reference proteome</keyword>
<dbReference type="InterPro" id="IPR003964">
    <property type="entry name" value="Carb_kinase"/>
</dbReference>
<dbReference type="AlphaFoldDB" id="A0A9Q4GI93"/>
<protein>
    <recommendedName>
        <fullName evidence="2 5">Carbamate kinase</fullName>
    </recommendedName>
</protein>
<dbReference type="SUPFAM" id="SSF53633">
    <property type="entry name" value="Carbamate kinase-like"/>
    <property type="match status" value="1"/>
</dbReference>
<comment type="similarity">
    <text evidence="1 5">Belongs to the carbamate kinase family.</text>
</comment>
<feature type="compositionally biased region" description="Basic and acidic residues" evidence="6">
    <location>
        <begin position="27"/>
        <end position="37"/>
    </location>
</feature>
<dbReference type="PIRSF" id="PIRSF000723">
    <property type="entry name" value="Carbamate_kin"/>
    <property type="match status" value="1"/>
</dbReference>
<dbReference type="InterPro" id="IPR001048">
    <property type="entry name" value="Asp/Glu/Uridylate_kinase"/>
</dbReference>
<proteinExistence type="inferred from homology"/>
<dbReference type="EMBL" id="RKLV01000003">
    <property type="protein sequence ID" value="MCX2818588.1"/>
    <property type="molecule type" value="Genomic_DNA"/>
</dbReference>
<evidence type="ECO:0000256" key="3">
    <source>
        <dbReference type="ARBA" id="ARBA00022679"/>
    </source>
</evidence>
<evidence type="ECO:0000259" key="7">
    <source>
        <dbReference type="Pfam" id="PF00696"/>
    </source>
</evidence>
<organism evidence="8 9">
    <name type="scientific">Halorutilus salinus</name>
    <dbReference type="NCBI Taxonomy" id="2487751"/>
    <lineage>
        <taxon>Archaea</taxon>
        <taxon>Methanobacteriati</taxon>
        <taxon>Methanobacteriota</taxon>
        <taxon>Stenosarchaea group</taxon>
        <taxon>Halobacteria</taxon>
        <taxon>Halorutilales</taxon>
        <taxon>Halorutilaceae</taxon>
        <taxon>Halorutilus</taxon>
    </lineage>
</organism>
<dbReference type="PRINTS" id="PR01469">
    <property type="entry name" value="CARBMTKINASE"/>
</dbReference>
<dbReference type="Gene3D" id="3.40.1160.10">
    <property type="entry name" value="Acetylglutamate kinase-like"/>
    <property type="match status" value="1"/>
</dbReference>
<feature type="region of interest" description="Disordered" evidence="6">
    <location>
        <begin position="22"/>
        <end position="59"/>
    </location>
</feature>